<organism evidence="9 10">
    <name type="scientific">Paramecium primaurelia</name>
    <dbReference type="NCBI Taxonomy" id="5886"/>
    <lineage>
        <taxon>Eukaryota</taxon>
        <taxon>Sar</taxon>
        <taxon>Alveolata</taxon>
        <taxon>Ciliophora</taxon>
        <taxon>Intramacronucleata</taxon>
        <taxon>Oligohymenophorea</taxon>
        <taxon>Peniculida</taxon>
        <taxon>Parameciidae</taxon>
        <taxon>Paramecium</taxon>
    </lineage>
</organism>
<dbReference type="OMA" id="CDIQNIF"/>
<dbReference type="InterPro" id="IPR000719">
    <property type="entry name" value="Prot_kinase_dom"/>
</dbReference>
<dbReference type="InterPro" id="IPR050205">
    <property type="entry name" value="CDPK_Ser/Thr_kinases"/>
</dbReference>
<evidence type="ECO:0000256" key="5">
    <source>
        <dbReference type="ARBA" id="ARBA00022840"/>
    </source>
</evidence>
<dbReference type="PROSITE" id="PS00107">
    <property type="entry name" value="PROTEIN_KINASE_ATP"/>
    <property type="match status" value="1"/>
</dbReference>
<keyword evidence="2" id="KW-0808">Transferase</keyword>
<sequence length="362" mass="41975">MICSLDLCNTSISLDSLMKGLIIQCLWCPNAFYCCEDCRQSDKQLKAINSLSKHKSQCRGIQQTVLVDKQNILKEMQLLEQIGQGSFGTVHKILIQGQLYALKKMNKHQCSKEVRIHKHLNHKNIIQFHYFIEDDEYVYIIMEYASQGTLTMNRDNCDIQNIFLQLCEATMYLHQKGIIHRDLKPDNIVLDNFWNPKICDFGLATYESVISSFSGTFEFMAPEVIKNLPQTQKIDVWSLAAILYWLLEGKPLVQGNQIEKMQQILDFKKPQFTQITNPYIKDLLNQMLDPDPDQRISLQGVLNHKWTQSINTIEKEINDISTQPSVQRLQQIEIQQQLQKHDSSMLQKIISLFGCGGREKQF</sequence>
<evidence type="ECO:0000256" key="4">
    <source>
        <dbReference type="ARBA" id="ARBA00022777"/>
    </source>
</evidence>
<dbReference type="SMART" id="SM00220">
    <property type="entry name" value="S_TKc"/>
    <property type="match status" value="1"/>
</dbReference>
<evidence type="ECO:0000256" key="2">
    <source>
        <dbReference type="ARBA" id="ARBA00022679"/>
    </source>
</evidence>
<feature type="binding site" evidence="6">
    <location>
        <position position="103"/>
    </location>
    <ligand>
        <name>ATP</name>
        <dbReference type="ChEBI" id="CHEBI:30616"/>
    </ligand>
</feature>
<comment type="similarity">
    <text evidence="7">Belongs to the protein kinase superfamily.</text>
</comment>
<dbReference type="InterPro" id="IPR008271">
    <property type="entry name" value="Ser/Thr_kinase_AS"/>
</dbReference>
<protein>
    <recommendedName>
        <fullName evidence="8">Protein kinase domain-containing protein</fullName>
    </recommendedName>
</protein>
<gene>
    <name evidence="9" type="ORF">PPRIM_AZ9-3.1.T0190302</name>
</gene>
<dbReference type="InterPro" id="IPR017441">
    <property type="entry name" value="Protein_kinase_ATP_BS"/>
</dbReference>
<dbReference type="GO" id="GO:0004674">
    <property type="term" value="F:protein serine/threonine kinase activity"/>
    <property type="evidence" value="ECO:0007669"/>
    <property type="project" value="UniProtKB-KW"/>
</dbReference>
<evidence type="ECO:0000256" key="7">
    <source>
        <dbReference type="RuleBase" id="RU000304"/>
    </source>
</evidence>
<keyword evidence="4" id="KW-0418">Kinase</keyword>
<evidence type="ECO:0000256" key="1">
    <source>
        <dbReference type="ARBA" id="ARBA00022527"/>
    </source>
</evidence>
<dbReference type="AlphaFoldDB" id="A0A8S1KDF0"/>
<evidence type="ECO:0000259" key="8">
    <source>
        <dbReference type="PROSITE" id="PS50011"/>
    </source>
</evidence>
<keyword evidence="10" id="KW-1185">Reference proteome</keyword>
<feature type="domain" description="Protein kinase" evidence="8">
    <location>
        <begin position="76"/>
        <end position="307"/>
    </location>
</feature>
<dbReference type="PROSITE" id="PS00108">
    <property type="entry name" value="PROTEIN_KINASE_ST"/>
    <property type="match status" value="1"/>
</dbReference>
<reference evidence="9" key="1">
    <citation type="submission" date="2021-01" db="EMBL/GenBank/DDBJ databases">
        <authorList>
            <consortium name="Genoscope - CEA"/>
            <person name="William W."/>
        </authorList>
    </citation>
    <scope>NUCLEOTIDE SEQUENCE</scope>
</reference>
<evidence type="ECO:0000313" key="10">
    <source>
        <dbReference type="Proteomes" id="UP000688137"/>
    </source>
</evidence>
<dbReference type="GO" id="GO:0005524">
    <property type="term" value="F:ATP binding"/>
    <property type="evidence" value="ECO:0007669"/>
    <property type="project" value="UniProtKB-UniRule"/>
</dbReference>
<keyword evidence="3 6" id="KW-0547">Nucleotide-binding</keyword>
<keyword evidence="5 6" id="KW-0067">ATP-binding</keyword>
<dbReference type="EMBL" id="CAJJDM010000016">
    <property type="protein sequence ID" value="CAD8052677.1"/>
    <property type="molecule type" value="Genomic_DNA"/>
</dbReference>
<keyword evidence="1 7" id="KW-0723">Serine/threonine-protein kinase</keyword>
<evidence type="ECO:0000256" key="6">
    <source>
        <dbReference type="PROSITE-ProRule" id="PRU10141"/>
    </source>
</evidence>
<dbReference type="Proteomes" id="UP000688137">
    <property type="component" value="Unassembled WGS sequence"/>
</dbReference>
<evidence type="ECO:0000256" key="3">
    <source>
        <dbReference type="ARBA" id="ARBA00022741"/>
    </source>
</evidence>
<dbReference type="PANTHER" id="PTHR24349">
    <property type="entry name" value="SERINE/THREONINE-PROTEIN KINASE"/>
    <property type="match status" value="1"/>
</dbReference>
<dbReference type="PROSITE" id="PS50011">
    <property type="entry name" value="PROTEIN_KINASE_DOM"/>
    <property type="match status" value="1"/>
</dbReference>
<dbReference type="Pfam" id="PF00069">
    <property type="entry name" value="Pkinase"/>
    <property type="match status" value="1"/>
</dbReference>
<comment type="caution">
    <text evidence="9">The sequence shown here is derived from an EMBL/GenBank/DDBJ whole genome shotgun (WGS) entry which is preliminary data.</text>
</comment>
<accession>A0A8S1KDF0</accession>
<name>A0A8S1KDF0_PARPR</name>
<proteinExistence type="inferred from homology"/>
<evidence type="ECO:0000313" key="9">
    <source>
        <dbReference type="EMBL" id="CAD8052677.1"/>
    </source>
</evidence>
<dbReference type="FunFam" id="1.10.510.10:FF:001236">
    <property type="entry name" value="Uncharacterized protein"/>
    <property type="match status" value="1"/>
</dbReference>